<dbReference type="AlphaFoldDB" id="E9HWY1"/>
<accession>E9HWY1</accession>
<gene>
    <name evidence="2" type="ORF">DAPPUDRAFT_118883</name>
</gene>
<reference evidence="2 3" key="1">
    <citation type="journal article" date="2011" name="Science">
        <title>The ecoresponsive genome of Daphnia pulex.</title>
        <authorList>
            <person name="Colbourne J.K."/>
            <person name="Pfrender M.E."/>
            <person name="Gilbert D."/>
            <person name="Thomas W.K."/>
            <person name="Tucker A."/>
            <person name="Oakley T.H."/>
            <person name="Tokishita S."/>
            <person name="Aerts A."/>
            <person name="Arnold G.J."/>
            <person name="Basu M.K."/>
            <person name="Bauer D.J."/>
            <person name="Caceres C.E."/>
            <person name="Carmel L."/>
            <person name="Casola C."/>
            <person name="Choi J.H."/>
            <person name="Detter J.C."/>
            <person name="Dong Q."/>
            <person name="Dusheyko S."/>
            <person name="Eads B.D."/>
            <person name="Frohlich T."/>
            <person name="Geiler-Samerotte K.A."/>
            <person name="Gerlach D."/>
            <person name="Hatcher P."/>
            <person name="Jogdeo S."/>
            <person name="Krijgsveld J."/>
            <person name="Kriventseva E.V."/>
            <person name="Kultz D."/>
            <person name="Laforsch C."/>
            <person name="Lindquist E."/>
            <person name="Lopez J."/>
            <person name="Manak J.R."/>
            <person name="Muller J."/>
            <person name="Pangilinan J."/>
            <person name="Patwardhan R.P."/>
            <person name="Pitluck S."/>
            <person name="Pritham E.J."/>
            <person name="Rechtsteiner A."/>
            <person name="Rho M."/>
            <person name="Rogozin I.B."/>
            <person name="Sakarya O."/>
            <person name="Salamov A."/>
            <person name="Schaack S."/>
            <person name="Shapiro H."/>
            <person name="Shiga Y."/>
            <person name="Skalitzky C."/>
            <person name="Smith Z."/>
            <person name="Souvorov A."/>
            <person name="Sung W."/>
            <person name="Tang Z."/>
            <person name="Tsuchiya D."/>
            <person name="Tu H."/>
            <person name="Vos H."/>
            <person name="Wang M."/>
            <person name="Wolf Y.I."/>
            <person name="Yamagata H."/>
            <person name="Yamada T."/>
            <person name="Ye Y."/>
            <person name="Shaw J.R."/>
            <person name="Andrews J."/>
            <person name="Crease T.J."/>
            <person name="Tang H."/>
            <person name="Lucas S.M."/>
            <person name="Robertson H.M."/>
            <person name="Bork P."/>
            <person name="Koonin E.V."/>
            <person name="Zdobnov E.M."/>
            <person name="Grigoriev I.V."/>
            <person name="Lynch M."/>
            <person name="Boore J.L."/>
        </authorList>
    </citation>
    <scope>NUCLEOTIDE SEQUENCE [LARGE SCALE GENOMIC DNA]</scope>
</reference>
<keyword evidence="3" id="KW-1185">Reference proteome</keyword>
<feature type="region of interest" description="Disordered" evidence="1">
    <location>
        <begin position="121"/>
        <end position="140"/>
    </location>
</feature>
<protein>
    <submittedName>
        <fullName evidence="2">Uncharacterized protein</fullName>
    </submittedName>
</protein>
<evidence type="ECO:0000313" key="3">
    <source>
        <dbReference type="Proteomes" id="UP000000305"/>
    </source>
</evidence>
<sequence>MLQCDAGDTEKRMIALEHTLECIRVRGIPDVGFGDSLVEKYSFTSIKFSMDTAITTCQKTGLMFPSDPFGPAPRIDPRRAKWFNEIKMDESQPIRRGRWPLDDLESTEFVLIQDFCNEDGVAEPASDEPSSANLPPTESRGCIPHKQSYHWRSQGAKGENKGNCKGELSPKLSLITSILLCNAMEKVYPETSSLVSTLPSVGVRASFTAF</sequence>
<dbReference type="EMBL" id="GL732973">
    <property type="protein sequence ID" value="EFX63750.1"/>
    <property type="molecule type" value="Genomic_DNA"/>
</dbReference>
<dbReference type="Proteomes" id="UP000000305">
    <property type="component" value="Unassembled WGS sequence"/>
</dbReference>
<dbReference type="InParanoid" id="E9HWY1"/>
<evidence type="ECO:0000256" key="1">
    <source>
        <dbReference type="SAM" id="MobiDB-lite"/>
    </source>
</evidence>
<proteinExistence type="predicted"/>
<dbReference type="HOGENOM" id="CLU_1311251_0_0_1"/>
<organism evidence="2 3">
    <name type="scientific">Daphnia pulex</name>
    <name type="common">Water flea</name>
    <dbReference type="NCBI Taxonomy" id="6669"/>
    <lineage>
        <taxon>Eukaryota</taxon>
        <taxon>Metazoa</taxon>
        <taxon>Ecdysozoa</taxon>
        <taxon>Arthropoda</taxon>
        <taxon>Crustacea</taxon>
        <taxon>Branchiopoda</taxon>
        <taxon>Diplostraca</taxon>
        <taxon>Cladocera</taxon>
        <taxon>Anomopoda</taxon>
        <taxon>Daphniidae</taxon>
        <taxon>Daphnia</taxon>
    </lineage>
</organism>
<evidence type="ECO:0000313" key="2">
    <source>
        <dbReference type="EMBL" id="EFX63750.1"/>
    </source>
</evidence>
<name>E9HWY1_DAPPU</name>
<dbReference type="KEGG" id="dpx:DAPPUDRAFT_118883"/>